<dbReference type="KEGG" id="palr:HGI30_14250"/>
<keyword evidence="2" id="KW-0812">Transmembrane</keyword>
<keyword evidence="5" id="KW-1185">Reference proteome</keyword>
<evidence type="ECO:0000256" key="2">
    <source>
        <dbReference type="SAM" id="Phobius"/>
    </source>
</evidence>
<evidence type="ECO:0000259" key="3">
    <source>
        <dbReference type="Pfam" id="PF04892"/>
    </source>
</evidence>
<feature type="transmembrane region" description="Helical" evidence="2">
    <location>
        <begin position="180"/>
        <end position="200"/>
    </location>
</feature>
<evidence type="ECO:0000313" key="4">
    <source>
        <dbReference type="EMBL" id="QJC52611.1"/>
    </source>
</evidence>
<feature type="transmembrane region" description="Helical" evidence="2">
    <location>
        <begin position="149"/>
        <end position="174"/>
    </location>
</feature>
<dbReference type="Pfam" id="PF04892">
    <property type="entry name" value="VanZ"/>
    <property type="match status" value="1"/>
</dbReference>
<organism evidence="4 5">
    <name type="scientific">Paenibacillus albicereus</name>
    <dbReference type="NCBI Taxonomy" id="2726185"/>
    <lineage>
        <taxon>Bacteria</taxon>
        <taxon>Bacillati</taxon>
        <taxon>Bacillota</taxon>
        <taxon>Bacilli</taxon>
        <taxon>Bacillales</taxon>
        <taxon>Paenibacillaceae</taxon>
        <taxon>Paenibacillus</taxon>
    </lineage>
</organism>
<proteinExistence type="predicted"/>
<evidence type="ECO:0000313" key="5">
    <source>
        <dbReference type="Proteomes" id="UP000502136"/>
    </source>
</evidence>
<dbReference type="PANTHER" id="PTHR36834:SF1">
    <property type="entry name" value="INTEGRAL MEMBRANE PROTEIN"/>
    <property type="match status" value="1"/>
</dbReference>
<dbReference type="Proteomes" id="UP000502136">
    <property type="component" value="Chromosome"/>
</dbReference>
<accession>A0A6H2GYU7</accession>
<dbReference type="InterPro" id="IPR006976">
    <property type="entry name" value="VanZ-like"/>
</dbReference>
<dbReference type="InterPro" id="IPR053150">
    <property type="entry name" value="Teicoplanin_resist-assoc"/>
</dbReference>
<dbReference type="PANTHER" id="PTHR36834">
    <property type="entry name" value="MEMBRANE PROTEIN-RELATED"/>
    <property type="match status" value="1"/>
</dbReference>
<dbReference type="AlphaFoldDB" id="A0A6H2GYU7"/>
<protein>
    <submittedName>
        <fullName evidence="4">VanZ family protein</fullName>
    </submittedName>
</protein>
<dbReference type="EMBL" id="CP051428">
    <property type="protein sequence ID" value="QJC52611.1"/>
    <property type="molecule type" value="Genomic_DNA"/>
</dbReference>
<sequence>MSMRGERTMPGSGTLRATGRMNATAKRKKEWKKHEAGPSRRRSVFDRLFTMAVSVLLVAYGWILIKVILLKLGTGDIGFLADQLRHSMSEPGLVLERVRRGNLEPFSQIRSDWDGGSSIGRLNLFGNLLIFIPFGMLLRIALRRKALRLLGAAAVSFAASLALECSQALFGIGTFDVDDLILNTAGGLFGAMAAGAALLLPRLLRKRGRGA</sequence>
<feature type="transmembrane region" description="Helical" evidence="2">
    <location>
        <begin position="124"/>
        <end position="142"/>
    </location>
</feature>
<dbReference type="RefSeq" id="WP_168908164.1">
    <property type="nucleotide sequence ID" value="NZ_CP051428.1"/>
</dbReference>
<reference evidence="4 5" key="1">
    <citation type="submission" date="2020-04" db="EMBL/GenBank/DDBJ databases">
        <title>Novel Paenibacillus strain UniB2 isolated from commercial digestive syrup.</title>
        <authorList>
            <person name="Thorat V."/>
            <person name="Kirdat K."/>
            <person name="Tiwarekar B."/>
            <person name="Yadav A."/>
        </authorList>
    </citation>
    <scope>NUCLEOTIDE SEQUENCE [LARGE SCALE GENOMIC DNA]</scope>
    <source>
        <strain evidence="4 5">UniB2</strain>
    </source>
</reference>
<feature type="transmembrane region" description="Helical" evidence="2">
    <location>
        <begin position="48"/>
        <end position="69"/>
    </location>
</feature>
<keyword evidence="2" id="KW-1133">Transmembrane helix</keyword>
<name>A0A6H2GYU7_9BACL</name>
<feature type="domain" description="VanZ-like" evidence="3">
    <location>
        <begin position="95"/>
        <end position="194"/>
    </location>
</feature>
<feature type="region of interest" description="Disordered" evidence="1">
    <location>
        <begin position="1"/>
        <end position="36"/>
    </location>
</feature>
<evidence type="ECO:0000256" key="1">
    <source>
        <dbReference type="SAM" id="MobiDB-lite"/>
    </source>
</evidence>
<gene>
    <name evidence="4" type="ORF">HGI30_14250</name>
</gene>
<keyword evidence="2" id="KW-0472">Membrane</keyword>